<evidence type="ECO:0000256" key="1">
    <source>
        <dbReference type="SAM" id="MobiDB-lite"/>
    </source>
</evidence>
<keyword evidence="3" id="KW-1185">Reference proteome</keyword>
<feature type="compositionally biased region" description="Low complexity" evidence="1">
    <location>
        <begin position="264"/>
        <end position="273"/>
    </location>
</feature>
<reference evidence="2" key="1">
    <citation type="submission" date="2020-08" db="EMBL/GenBank/DDBJ databases">
        <title>Multicomponent nature underlies the extraordinary mechanical properties of spider dragline silk.</title>
        <authorList>
            <person name="Kono N."/>
            <person name="Nakamura H."/>
            <person name="Mori M."/>
            <person name="Yoshida Y."/>
            <person name="Ohtoshi R."/>
            <person name="Malay A.D."/>
            <person name="Moran D.A.P."/>
            <person name="Tomita M."/>
            <person name="Numata K."/>
            <person name="Arakawa K."/>
        </authorList>
    </citation>
    <scope>NUCLEOTIDE SEQUENCE</scope>
</reference>
<dbReference type="AlphaFoldDB" id="A0A8X6YX51"/>
<feature type="compositionally biased region" description="Acidic residues" evidence="1">
    <location>
        <begin position="253"/>
        <end position="263"/>
    </location>
</feature>
<dbReference type="OrthoDB" id="6456102at2759"/>
<organism evidence="2 3">
    <name type="scientific">Trichonephila inaurata madagascariensis</name>
    <dbReference type="NCBI Taxonomy" id="2747483"/>
    <lineage>
        <taxon>Eukaryota</taxon>
        <taxon>Metazoa</taxon>
        <taxon>Ecdysozoa</taxon>
        <taxon>Arthropoda</taxon>
        <taxon>Chelicerata</taxon>
        <taxon>Arachnida</taxon>
        <taxon>Araneae</taxon>
        <taxon>Araneomorphae</taxon>
        <taxon>Entelegynae</taxon>
        <taxon>Araneoidea</taxon>
        <taxon>Nephilidae</taxon>
        <taxon>Trichonephila</taxon>
        <taxon>Trichonephila inaurata</taxon>
    </lineage>
</organism>
<accession>A0A8X6YX51</accession>
<comment type="caution">
    <text evidence="2">The sequence shown here is derived from an EMBL/GenBank/DDBJ whole genome shotgun (WGS) entry which is preliminary data.</text>
</comment>
<dbReference type="Proteomes" id="UP000886998">
    <property type="component" value="Unassembled WGS sequence"/>
</dbReference>
<protein>
    <submittedName>
        <fullName evidence="2">Uncharacterized protein</fullName>
    </submittedName>
</protein>
<feature type="region of interest" description="Disordered" evidence="1">
    <location>
        <begin position="246"/>
        <end position="283"/>
    </location>
</feature>
<dbReference type="EMBL" id="BMAV01023288">
    <property type="protein sequence ID" value="GFY78930.1"/>
    <property type="molecule type" value="Genomic_DNA"/>
</dbReference>
<evidence type="ECO:0000313" key="3">
    <source>
        <dbReference type="Proteomes" id="UP000886998"/>
    </source>
</evidence>
<proteinExistence type="predicted"/>
<gene>
    <name evidence="2" type="ORF">TNIN_348331</name>
</gene>
<name>A0A8X6YX51_9ARAC</name>
<sequence length="283" mass="33804">MEAEPAIRVPQTNNELESFALNLFSSSMTVFGLRAPHQIYPSPFQSDEVIHAVVSLQFYMRDTLRKCFNESINVMEGMTRESIGMEKIEHLMETMKPYIECDIFNLALSNLALMAELLLYLRHIDLSVSLFWFIRIWVFLYRRRLERKLQEEGGWIELIRTTRTDFFIRLYEEIKDEFQNLVYPYQSFTIPLEKQHELFQVNLTRTGRMTRATTALKVMRLVYTKNPILRRQRMWHELQHEQRRLGEERQLEEVPEQIEEQDQAADMQVVQQEAPLSDEDGWC</sequence>
<evidence type="ECO:0000313" key="2">
    <source>
        <dbReference type="EMBL" id="GFY78930.1"/>
    </source>
</evidence>